<evidence type="ECO:0000256" key="1">
    <source>
        <dbReference type="SAM" id="SignalP"/>
    </source>
</evidence>
<dbReference type="Proteomes" id="UP001379444">
    <property type="component" value="Chromosome"/>
</dbReference>
<sequence length="342" mass="38160">MSQYWIKWTSLVFLGLVAIATANANAAEEPLRIRSVFDVHSAFCAIKTNGVLGMDNRHSAVAGRGFGTASTNALMMLENGENEITVEIGALDWFLPGNNSDNAHKAFAPDARCKVALTAFKGKETSVLTQFTIAIGQDGIPYVQSGGEAEPGKMGKVTVKKIRAQQVEKGHFPSDYFIDNYFPAGMELYQFTQKIYLKNIPEWKWTTATPFTGTPEQVHALQMAYLELWGHFANKDDVKIKKYISESLEPWAKTTGSSIDEIYNDSGFKRFLKSKSFKMHPINWSDYTIESMNKNRMVRFVNKSDPTISPLSYSVKDEDGDDSLGDYAPIFSLINGKFIPVI</sequence>
<gene>
    <name evidence="2" type="ORF">QNA12_02865</name>
</gene>
<accession>A0ABZ2GDE1</accession>
<organism evidence="2 3">
    <name type="scientific">Pectobacterium cacticida</name>
    <dbReference type="NCBI Taxonomy" id="69221"/>
    <lineage>
        <taxon>Bacteria</taxon>
        <taxon>Pseudomonadati</taxon>
        <taxon>Pseudomonadota</taxon>
        <taxon>Gammaproteobacteria</taxon>
        <taxon>Enterobacterales</taxon>
        <taxon>Pectobacteriaceae</taxon>
        <taxon>Pectobacterium</taxon>
    </lineage>
</organism>
<proteinExistence type="predicted"/>
<feature type="chain" id="PRO_5045231018" evidence="1">
    <location>
        <begin position="27"/>
        <end position="342"/>
    </location>
</feature>
<name>A0ABZ2GDE1_9GAMM</name>
<keyword evidence="3" id="KW-1185">Reference proteome</keyword>
<evidence type="ECO:0000313" key="3">
    <source>
        <dbReference type="Proteomes" id="UP001379444"/>
    </source>
</evidence>
<reference evidence="2 3" key="1">
    <citation type="journal article" date="2024" name="Front. Plant Sci.">
        <title>Comprehensive phenomic and genomic studies of the species, Pectobacterium cacticida and proposal for reclassification as Alcorniella cacticida comb. nov.</title>
        <authorList>
            <person name="Jonca J."/>
            <person name="Pirhonen M."/>
            <person name="Waleron M.M."/>
            <person name="Gawor J."/>
            <person name="Mrozik A."/>
            <person name="Smoktunowicz M."/>
            <person name="Waleron K."/>
            <person name="Waleron M."/>
        </authorList>
    </citation>
    <scope>NUCLEOTIDE SEQUENCE [LARGE SCALE GENOMIC DNA]</scope>
    <source>
        <strain evidence="2 3">DPMP6</strain>
    </source>
</reference>
<protein>
    <submittedName>
        <fullName evidence="2">Uncharacterized protein</fullName>
    </submittedName>
</protein>
<dbReference type="EMBL" id="CP125967">
    <property type="protein sequence ID" value="WWO38989.1"/>
    <property type="molecule type" value="Genomic_DNA"/>
</dbReference>
<keyword evidence="1" id="KW-0732">Signal</keyword>
<dbReference type="RefSeq" id="WP_264497011.1">
    <property type="nucleotide sequence ID" value="NZ_CP109947.1"/>
</dbReference>
<evidence type="ECO:0000313" key="2">
    <source>
        <dbReference type="EMBL" id="WWO38989.1"/>
    </source>
</evidence>
<feature type="signal peptide" evidence="1">
    <location>
        <begin position="1"/>
        <end position="26"/>
    </location>
</feature>